<accession>A0ACB7W1N6</accession>
<organism evidence="1 2">
    <name type="scientific">Dioscorea alata</name>
    <name type="common">Purple yam</name>
    <dbReference type="NCBI Taxonomy" id="55571"/>
    <lineage>
        <taxon>Eukaryota</taxon>
        <taxon>Viridiplantae</taxon>
        <taxon>Streptophyta</taxon>
        <taxon>Embryophyta</taxon>
        <taxon>Tracheophyta</taxon>
        <taxon>Spermatophyta</taxon>
        <taxon>Magnoliopsida</taxon>
        <taxon>Liliopsida</taxon>
        <taxon>Dioscoreales</taxon>
        <taxon>Dioscoreaceae</taxon>
        <taxon>Dioscorea</taxon>
    </lineage>
</organism>
<reference evidence="2" key="1">
    <citation type="journal article" date="2022" name="Nat. Commun.">
        <title>Chromosome evolution and the genetic basis of agronomically important traits in greater yam.</title>
        <authorList>
            <person name="Bredeson J.V."/>
            <person name="Lyons J.B."/>
            <person name="Oniyinde I.O."/>
            <person name="Okereke N.R."/>
            <person name="Kolade O."/>
            <person name="Nnabue I."/>
            <person name="Nwadili C.O."/>
            <person name="Hribova E."/>
            <person name="Parker M."/>
            <person name="Nwogha J."/>
            <person name="Shu S."/>
            <person name="Carlson J."/>
            <person name="Kariba R."/>
            <person name="Muthemba S."/>
            <person name="Knop K."/>
            <person name="Barton G.J."/>
            <person name="Sherwood A.V."/>
            <person name="Lopez-Montes A."/>
            <person name="Asiedu R."/>
            <person name="Jamnadass R."/>
            <person name="Muchugi A."/>
            <person name="Goodstein D."/>
            <person name="Egesi C.N."/>
            <person name="Featherston J."/>
            <person name="Asfaw A."/>
            <person name="Simpson G.G."/>
            <person name="Dolezel J."/>
            <person name="Hendre P.S."/>
            <person name="Van Deynze A."/>
            <person name="Kumar P.L."/>
            <person name="Obidiegwu J.E."/>
            <person name="Bhattacharjee R."/>
            <person name="Rokhsar D.S."/>
        </authorList>
    </citation>
    <scope>NUCLEOTIDE SEQUENCE [LARGE SCALE GENOMIC DNA]</scope>
    <source>
        <strain evidence="2">cv. TDa95/00328</strain>
    </source>
</reference>
<evidence type="ECO:0000313" key="2">
    <source>
        <dbReference type="Proteomes" id="UP000827976"/>
    </source>
</evidence>
<keyword evidence="2" id="KW-1185">Reference proteome</keyword>
<dbReference type="Proteomes" id="UP000827976">
    <property type="component" value="Chromosome 5"/>
</dbReference>
<evidence type="ECO:0000313" key="1">
    <source>
        <dbReference type="EMBL" id="KAH7681350.1"/>
    </source>
</evidence>
<name>A0ACB7W1N6_DIOAL</name>
<gene>
    <name evidence="1" type="ORF">IHE45_05G052600</name>
</gene>
<protein>
    <submittedName>
        <fullName evidence="1">Uncharacterized protein</fullName>
    </submittedName>
</protein>
<proteinExistence type="predicted"/>
<sequence>MAEIWRRCIGRCYSKTLRQLLYAHGKLVSITESKGILVAFIGFVDDDVKSRAERFLSSITNSFEIVLRQNVEVKMGLMPENYAKGKSVSAYQADMLIENARLLVKKKMDNSDELCDSSEKEFEEGTPNLPRKSMDSLEDMIPRTLQKHDKSLVANAYFQGATGHIYSSQKNKNDDEELSVQRVLAATAEEQRLESAWLTSGALSHSRPEKNQVLPQNMSTYNYNGSSMGPMSSKHWEDELNQQIKSLKISDSRLHYNEKISGTIDCSAISPSLLHSNSVAANFDKENLGYDSGSGCNALFCWNTRKPRNVKVKQAAHLRSQRTSRLSLFGQCGKSKTPESKSRA</sequence>
<dbReference type="EMBL" id="CM037015">
    <property type="protein sequence ID" value="KAH7681350.1"/>
    <property type="molecule type" value="Genomic_DNA"/>
</dbReference>
<comment type="caution">
    <text evidence="1">The sequence shown here is derived from an EMBL/GenBank/DDBJ whole genome shotgun (WGS) entry which is preliminary data.</text>
</comment>